<dbReference type="InterPro" id="IPR001867">
    <property type="entry name" value="OmpR/PhoB-type_DNA-bd"/>
</dbReference>
<dbReference type="InterPro" id="IPR011990">
    <property type="entry name" value="TPR-like_helical_dom_sf"/>
</dbReference>
<sequence>MDMLPSKLITTADLADVPAFMLGTAKVVPATRTVTGPGGSVQVEPRVMQVLVVLARAEGAVVTREELFGRCWGGVYVGDDSLNRAVGGVRKLGAGVGAGSFCVETVPRTGYRLEGAVVWSGFDSDDDEVEAATPGLSRRWLIGGAVAAAGLAAAGVWRGEAPDPAAPLIEQAGVALRSGSAEGQRRALSLLEQAAARYPDSAAAWGALALARARIDEHAITRITQPAAKVDEAATRALRLDPGNADAQAARAIVIPYYGDWLAAEQRFDGVVAAHPRHLPTHDSRGFLLGAVGRMKQSARDRFRTMPMDVVDADYNFRSVYCHWFLGQIAQADQAAARGLALWPGHAGNWFAKLWVLAGTGRFDRALDQIADERQRPKLPPPTVATLGAAMRAAMTKDEADTAAATRQVMAGVSRSVAGVINAVMLLNLLRANDALFALAEAYYLERGPVRAAMTTPPGEPLIPDQRRRKTNMMFTPLAAPMQDDDRFLPLMQAIGLADYWRRRGIRPDFLARRQ</sequence>
<gene>
    <name evidence="4" type="ORF">GGQ97_000983</name>
</gene>
<dbReference type="GO" id="GO:0000160">
    <property type="term" value="P:phosphorelay signal transduction system"/>
    <property type="evidence" value="ECO:0007669"/>
    <property type="project" value="InterPro"/>
</dbReference>
<dbReference type="RefSeq" id="WP_168067912.1">
    <property type="nucleotide sequence ID" value="NZ_JAATJC010000001.1"/>
</dbReference>
<dbReference type="GO" id="GO:0006355">
    <property type="term" value="P:regulation of DNA-templated transcription"/>
    <property type="evidence" value="ECO:0007669"/>
    <property type="project" value="InterPro"/>
</dbReference>
<dbReference type="GO" id="GO:0003677">
    <property type="term" value="F:DNA binding"/>
    <property type="evidence" value="ECO:0007669"/>
    <property type="project" value="UniProtKB-UniRule"/>
</dbReference>
<protein>
    <submittedName>
        <fullName evidence="4">DNA-binding winged helix-turn-helix (WHTH) protein/tetratricopeptide (TPR) repeat protein</fullName>
    </submittedName>
</protein>
<name>A0A7X5Y5H7_9SPHN</name>
<dbReference type="Proteomes" id="UP000558192">
    <property type="component" value="Unassembled WGS sequence"/>
</dbReference>
<evidence type="ECO:0000313" key="4">
    <source>
        <dbReference type="EMBL" id="NJC05190.1"/>
    </source>
</evidence>
<dbReference type="AlphaFoldDB" id="A0A7X5Y5H7"/>
<dbReference type="CDD" id="cd00383">
    <property type="entry name" value="trans_reg_C"/>
    <property type="match status" value="1"/>
</dbReference>
<evidence type="ECO:0000256" key="1">
    <source>
        <dbReference type="ARBA" id="ARBA00023125"/>
    </source>
</evidence>
<feature type="DNA-binding region" description="OmpR/PhoB-type" evidence="2">
    <location>
        <begin position="17"/>
        <end position="115"/>
    </location>
</feature>
<evidence type="ECO:0000256" key="2">
    <source>
        <dbReference type="PROSITE-ProRule" id="PRU01091"/>
    </source>
</evidence>
<keyword evidence="5" id="KW-1185">Reference proteome</keyword>
<dbReference type="EMBL" id="JAATJC010000001">
    <property type="protein sequence ID" value="NJC05190.1"/>
    <property type="molecule type" value="Genomic_DNA"/>
</dbReference>
<accession>A0A7X5Y5H7</accession>
<dbReference type="SUPFAM" id="SSF48452">
    <property type="entry name" value="TPR-like"/>
    <property type="match status" value="1"/>
</dbReference>
<reference evidence="4 5" key="1">
    <citation type="submission" date="2020-03" db="EMBL/GenBank/DDBJ databases">
        <title>Genomic Encyclopedia of Type Strains, Phase IV (KMG-IV): sequencing the most valuable type-strain genomes for metagenomic binning, comparative biology and taxonomic classification.</title>
        <authorList>
            <person name="Goeker M."/>
        </authorList>
    </citation>
    <scope>NUCLEOTIDE SEQUENCE [LARGE SCALE GENOMIC DNA]</scope>
    <source>
        <strain evidence="4 5">DSM 16846</strain>
    </source>
</reference>
<organism evidence="4 5">
    <name type="scientific">Sphingomonas kaistensis</name>
    <dbReference type="NCBI Taxonomy" id="298708"/>
    <lineage>
        <taxon>Bacteria</taxon>
        <taxon>Pseudomonadati</taxon>
        <taxon>Pseudomonadota</taxon>
        <taxon>Alphaproteobacteria</taxon>
        <taxon>Sphingomonadales</taxon>
        <taxon>Sphingomonadaceae</taxon>
        <taxon>Sphingomonas</taxon>
    </lineage>
</organism>
<dbReference type="SUPFAM" id="SSF46894">
    <property type="entry name" value="C-terminal effector domain of the bipartite response regulators"/>
    <property type="match status" value="1"/>
</dbReference>
<dbReference type="PROSITE" id="PS51755">
    <property type="entry name" value="OMPR_PHOB"/>
    <property type="match status" value="1"/>
</dbReference>
<evidence type="ECO:0000313" key="5">
    <source>
        <dbReference type="Proteomes" id="UP000558192"/>
    </source>
</evidence>
<dbReference type="InterPro" id="IPR036388">
    <property type="entry name" value="WH-like_DNA-bd_sf"/>
</dbReference>
<dbReference type="InterPro" id="IPR016032">
    <property type="entry name" value="Sig_transdc_resp-reg_C-effctor"/>
</dbReference>
<dbReference type="Pfam" id="PF00486">
    <property type="entry name" value="Trans_reg_C"/>
    <property type="match status" value="1"/>
</dbReference>
<comment type="caution">
    <text evidence="4">The sequence shown here is derived from an EMBL/GenBank/DDBJ whole genome shotgun (WGS) entry which is preliminary data.</text>
</comment>
<keyword evidence="1 2" id="KW-0238">DNA-binding</keyword>
<dbReference type="SMART" id="SM00862">
    <property type="entry name" value="Trans_reg_C"/>
    <property type="match status" value="1"/>
</dbReference>
<feature type="domain" description="OmpR/PhoB-type" evidence="3">
    <location>
        <begin position="17"/>
        <end position="115"/>
    </location>
</feature>
<proteinExistence type="predicted"/>
<dbReference type="Gene3D" id="1.25.40.10">
    <property type="entry name" value="Tetratricopeptide repeat domain"/>
    <property type="match status" value="1"/>
</dbReference>
<evidence type="ECO:0000259" key="3">
    <source>
        <dbReference type="PROSITE" id="PS51755"/>
    </source>
</evidence>
<dbReference type="Gene3D" id="1.10.10.10">
    <property type="entry name" value="Winged helix-like DNA-binding domain superfamily/Winged helix DNA-binding domain"/>
    <property type="match status" value="1"/>
</dbReference>